<dbReference type="RefSeq" id="XP_046011221.1">
    <property type="nucleotide sequence ID" value="XM_046161014.1"/>
</dbReference>
<proteinExistence type="predicted"/>
<comment type="caution">
    <text evidence="3">The sequence shown here is derived from an EMBL/GenBank/DDBJ whole genome shotgun (WGS) entry which is preliminary data.</text>
</comment>
<name>A0A9P8Y5R7_9PEZI</name>
<feature type="region of interest" description="Disordered" evidence="1">
    <location>
        <begin position="1"/>
        <end position="37"/>
    </location>
</feature>
<dbReference type="InterPro" id="IPR016181">
    <property type="entry name" value="Acyl_CoA_acyltransferase"/>
</dbReference>
<evidence type="ECO:0000313" key="3">
    <source>
        <dbReference type="EMBL" id="KAH7028933.1"/>
    </source>
</evidence>
<evidence type="ECO:0000313" key="4">
    <source>
        <dbReference type="Proteomes" id="UP000756346"/>
    </source>
</evidence>
<dbReference type="EMBL" id="JAGTJQ010000006">
    <property type="protein sequence ID" value="KAH7028933.1"/>
    <property type="molecule type" value="Genomic_DNA"/>
</dbReference>
<accession>A0A9P8Y5R7</accession>
<dbReference type="OrthoDB" id="5689at2759"/>
<feature type="domain" description="N-acetyltransferase" evidence="2">
    <location>
        <begin position="84"/>
        <end position="229"/>
    </location>
</feature>
<dbReference type="CDD" id="cd04301">
    <property type="entry name" value="NAT_SF"/>
    <property type="match status" value="1"/>
</dbReference>
<protein>
    <submittedName>
        <fullName evidence="3">Acyl-CoA N-acyltransferase</fullName>
    </submittedName>
</protein>
<keyword evidence="4" id="KW-1185">Reference proteome</keyword>
<dbReference type="SUPFAM" id="SSF55729">
    <property type="entry name" value="Acyl-CoA N-acyltransferases (Nat)"/>
    <property type="match status" value="1"/>
</dbReference>
<dbReference type="GO" id="GO:0016747">
    <property type="term" value="F:acyltransferase activity, transferring groups other than amino-acyl groups"/>
    <property type="evidence" value="ECO:0007669"/>
    <property type="project" value="InterPro"/>
</dbReference>
<dbReference type="Proteomes" id="UP000756346">
    <property type="component" value="Unassembled WGS sequence"/>
</dbReference>
<dbReference type="GeneID" id="70190560"/>
<gene>
    <name evidence="3" type="ORF">B0I36DRAFT_384556</name>
</gene>
<evidence type="ECO:0000256" key="1">
    <source>
        <dbReference type="SAM" id="MobiDB-lite"/>
    </source>
</evidence>
<organism evidence="3 4">
    <name type="scientific">Microdochium trichocladiopsis</name>
    <dbReference type="NCBI Taxonomy" id="1682393"/>
    <lineage>
        <taxon>Eukaryota</taxon>
        <taxon>Fungi</taxon>
        <taxon>Dikarya</taxon>
        <taxon>Ascomycota</taxon>
        <taxon>Pezizomycotina</taxon>
        <taxon>Sordariomycetes</taxon>
        <taxon>Xylariomycetidae</taxon>
        <taxon>Xylariales</taxon>
        <taxon>Microdochiaceae</taxon>
        <taxon>Microdochium</taxon>
    </lineage>
</organism>
<reference evidence="3" key="1">
    <citation type="journal article" date="2021" name="Nat. Commun.">
        <title>Genetic determinants of endophytism in the Arabidopsis root mycobiome.</title>
        <authorList>
            <person name="Mesny F."/>
            <person name="Miyauchi S."/>
            <person name="Thiergart T."/>
            <person name="Pickel B."/>
            <person name="Atanasova L."/>
            <person name="Karlsson M."/>
            <person name="Huettel B."/>
            <person name="Barry K.W."/>
            <person name="Haridas S."/>
            <person name="Chen C."/>
            <person name="Bauer D."/>
            <person name="Andreopoulos W."/>
            <person name="Pangilinan J."/>
            <person name="LaButti K."/>
            <person name="Riley R."/>
            <person name="Lipzen A."/>
            <person name="Clum A."/>
            <person name="Drula E."/>
            <person name="Henrissat B."/>
            <person name="Kohler A."/>
            <person name="Grigoriev I.V."/>
            <person name="Martin F.M."/>
            <person name="Hacquard S."/>
        </authorList>
    </citation>
    <scope>NUCLEOTIDE SEQUENCE</scope>
    <source>
        <strain evidence="3">MPI-CAGE-CH-0230</strain>
    </source>
</reference>
<dbReference type="Pfam" id="PF00583">
    <property type="entry name" value="Acetyltransf_1"/>
    <property type="match status" value="1"/>
</dbReference>
<dbReference type="InterPro" id="IPR000182">
    <property type="entry name" value="GNAT_dom"/>
</dbReference>
<dbReference type="PROSITE" id="PS51186">
    <property type="entry name" value="GNAT"/>
    <property type="match status" value="1"/>
</dbReference>
<evidence type="ECO:0000259" key="2">
    <source>
        <dbReference type="PROSITE" id="PS51186"/>
    </source>
</evidence>
<dbReference type="AlphaFoldDB" id="A0A9P8Y5R7"/>
<dbReference type="Gene3D" id="3.40.630.30">
    <property type="match status" value="1"/>
</dbReference>
<sequence>MSSSTATTAPPATTPTTITSPSPSSSSQQPKPKTKLKLKIRRAVAPADVAATTALINAAFRADDTTDVYLGAEHERISLATEESVLGSMTATDIAVFVGVVSKAAAVDYEGEELEHKEEEEEEIVGHFWLQKKSDTLAWLALLAVSVKGQGQGWGSQLVAHAEQVARDEWKAQRLEFDVVNTRSTLRRWYEKRGFVPTGRAKPFAYELHPDWEGVLRADLEFLYYGKDL</sequence>
<feature type="compositionally biased region" description="Low complexity" evidence="1">
    <location>
        <begin position="1"/>
        <end position="31"/>
    </location>
</feature>